<reference evidence="1 2" key="1">
    <citation type="submission" date="2020-09" db="EMBL/GenBank/DDBJ databases">
        <title>De no assembly of potato wild relative species, Solanum commersonii.</title>
        <authorList>
            <person name="Cho K."/>
        </authorList>
    </citation>
    <scope>NUCLEOTIDE SEQUENCE [LARGE SCALE GENOMIC DNA]</scope>
    <source>
        <strain evidence="1">LZ3.2</strain>
        <tissue evidence="1">Leaf</tissue>
    </source>
</reference>
<evidence type="ECO:0000313" key="1">
    <source>
        <dbReference type="EMBL" id="KAG5607212.1"/>
    </source>
</evidence>
<gene>
    <name evidence="1" type="ORF">H5410_028704</name>
</gene>
<sequence>KVSKTQVKSSDFSNKIVILKWLEVKIREGELFRLRLFLKDEKVEARVVGVVGGIKQCQYI</sequence>
<dbReference type="Proteomes" id="UP000824120">
    <property type="component" value="Chromosome 5"/>
</dbReference>
<proteinExistence type="predicted"/>
<evidence type="ECO:0000313" key="2">
    <source>
        <dbReference type="Proteomes" id="UP000824120"/>
    </source>
</evidence>
<feature type="non-terminal residue" evidence="1">
    <location>
        <position position="1"/>
    </location>
</feature>
<protein>
    <submittedName>
        <fullName evidence="1">Uncharacterized protein</fullName>
    </submittedName>
</protein>
<organism evidence="1 2">
    <name type="scientific">Solanum commersonii</name>
    <name type="common">Commerson's wild potato</name>
    <name type="synonym">Commerson's nightshade</name>
    <dbReference type="NCBI Taxonomy" id="4109"/>
    <lineage>
        <taxon>Eukaryota</taxon>
        <taxon>Viridiplantae</taxon>
        <taxon>Streptophyta</taxon>
        <taxon>Embryophyta</taxon>
        <taxon>Tracheophyta</taxon>
        <taxon>Spermatophyta</taxon>
        <taxon>Magnoliopsida</taxon>
        <taxon>eudicotyledons</taxon>
        <taxon>Gunneridae</taxon>
        <taxon>Pentapetalae</taxon>
        <taxon>asterids</taxon>
        <taxon>lamiids</taxon>
        <taxon>Solanales</taxon>
        <taxon>Solanaceae</taxon>
        <taxon>Solanoideae</taxon>
        <taxon>Solaneae</taxon>
        <taxon>Solanum</taxon>
    </lineage>
</organism>
<dbReference type="EMBL" id="JACXVP010000005">
    <property type="protein sequence ID" value="KAG5607212.1"/>
    <property type="molecule type" value="Genomic_DNA"/>
</dbReference>
<dbReference type="AlphaFoldDB" id="A0A9J5Z6W9"/>
<comment type="caution">
    <text evidence="1">The sequence shown here is derived from an EMBL/GenBank/DDBJ whole genome shotgun (WGS) entry which is preliminary data.</text>
</comment>
<keyword evidence="2" id="KW-1185">Reference proteome</keyword>
<name>A0A9J5Z6W9_SOLCO</name>
<accession>A0A9J5Z6W9</accession>